<dbReference type="RefSeq" id="XP_033598806.1">
    <property type="nucleotide sequence ID" value="XM_033749821.1"/>
</dbReference>
<keyword evidence="3" id="KW-1185">Reference proteome</keyword>
<feature type="region of interest" description="Disordered" evidence="1">
    <location>
        <begin position="297"/>
        <end position="422"/>
    </location>
</feature>
<feature type="region of interest" description="Disordered" evidence="1">
    <location>
        <begin position="89"/>
        <end position="124"/>
    </location>
</feature>
<dbReference type="InterPro" id="IPR036236">
    <property type="entry name" value="Znf_C2H2_sf"/>
</dbReference>
<dbReference type="AlphaFoldDB" id="A0A6A6W1E9"/>
<dbReference type="OrthoDB" id="6077919at2759"/>
<feature type="compositionally biased region" description="Basic residues" evidence="1">
    <location>
        <begin position="101"/>
        <end position="111"/>
    </location>
</feature>
<proteinExistence type="predicted"/>
<name>A0A6A6W1E9_9PEZI</name>
<dbReference type="Gene3D" id="3.30.160.60">
    <property type="entry name" value="Classic Zinc Finger"/>
    <property type="match status" value="1"/>
</dbReference>
<dbReference type="EMBL" id="ML996575">
    <property type="protein sequence ID" value="KAF2756355.1"/>
    <property type="molecule type" value="Genomic_DNA"/>
</dbReference>
<evidence type="ECO:0000256" key="1">
    <source>
        <dbReference type="SAM" id="MobiDB-lite"/>
    </source>
</evidence>
<feature type="compositionally biased region" description="Polar residues" evidence="1">
    <location>
        <begin position="297"/>
        <end position="343"/>
    </location>
</feature>
<evidence type="ECO:0000313" key="3">
    <source>
        <dbReference type="Proteomes" id="UP000799437"/>
    </source>
</evidence>
<gene>
    <name evidence="2" type="ORF">EJ05DRAFT_63082</name>
</gene>
<reference evidence="2" key="1">
    <citation type="journal article" date="2020" name="Stud. Mycol.">
        <title>101 Dothideomycetes genomes: a test case for predicting lifestyles and emergence of pathogens.</title>
        <authorList>
            <person name="Haridas S."/>
            <person name="Albert R."/>
            <person name="Binder M."/>
            <person name="Bloem J."/>
            <person name="Labutti K."/>
            <person name="Salamov A."/>
            <person name="Andreopoulos B."/>
            <person name="Baker S."/>
            <person name="Barry K."/>
            <person name="Bills G."/>
            <person name="Bluhm B."/>
            <person name="Cannon C."/>
            <person name="Castanera R."/>
            <person name="Culley D."/>
            <person name="Daum C."/>
            <person name="Ezra D."/>
            <person name="Gonzalez J."/>
            <person name="Henrissat B."/>
            <person name="Kuo A."/>
            <person name="Liang C."/>
            <person name="Lipzen A."/>
            <person name="Lutzoni F."/>
            <person name="Magnuson J."/>
            <person name="Mondo S."/>
            <person name="Nolan M."/>
            <person name="Ohm R."/>
            <person name="Pangilinan J."/>
            <person name="Park H.-J."/>
            <person name="Ramirez L."/>
            <person name="Alfaro M."/>
            <person name="Sun H."/>
            <person name="Tritt A."/>
            <person name="Yoshinaga Y."/>
            <person name="Zwiers L.-H."/>
            <person name="Turgeon B."/>
            <person name="Goodwin S."/>
            <person name="Spatafora J."/>
            <person name="Crous P."/>
            <person name="Grigoriev I."/>
        </authorList>
    </citation>
    <scope>NUCLEOTIDE SEQUENCE</scope>
    <source>
        <strain evidence="2">CBS 121739</strain>
    </source>
</reference>
<dbReference type="SUPFAM" id="SSF57667">
    <property type="entry name" value="beta-beta-alpha zinc fingers"/>
    <property type="match status" value="1"/>
</dbReference>
<protein>
    <recommendedName>
        <fullName evidence="4">C2H2-type domain-containing protein</fullName>
    </recommendedName>
</protein>
<evidence type="ECO:0000313" key="2">
    <source>
        <dbReference type="EMBL" id="KAF2756355.1"/>
    </source>
</evidence>
<feature type="region of interest" description="Disordered" evidence="1">
    <location>
        <begin position="246"/>
        <end position="266"/>
    </location>
</feature>
<feature type="region of interest" description="Disordered" evidence="1">
    <location>
        <begin position="148"/>
        <end position="170"/>
    </location>
</feature>
<organism evidence="2 3">
    <name type="scientific">Pseudovirgaria hyperparasitica</name>
    <dbReference type="NCBI Taxonomy" id="470096"/>
    <lineage>
        <taxon>Eukaryota</taxon>
        <taxon>Fungi</taxon>
        <taxon>Dikarya</taxon>
        <taxon>Ascomycota</taxon>
        <taxon>Pezizomycotina</taxon>
        <taxon>Dothideomycetes</taxon>
        <taxon>Dothideomycetes incertae sedis</taxon>
        <taxon>Acrospermales</taxon>
        <taxon>Acrospermaceae</taxon>
        <taxon>Pseudovirgaria</taxon>
    </lineage>
</organism>
<accession>A0A6A6W1E9</accession>
<feature type="compositionally biased region" description="Polar residues" evidence="1">
    <location>
        <begin position="247"/>
        <end position="266"/>
    </location>
</feature>
<dbReference type="Proteomes" id="UP000799437">
    <property type="component" value="Unassembled WGS sequence"/>
</dbReference>
<dbReference type="GeneID" id="54490875"/>
<feature type="compositionally biased region" description="Polar residues" evidence="1">
    <location>
        <begin position="353"/>
        <end position="364"/>
    </location>
</feature>
<evidence type="ECO:0008006" key="4">
    <source>
        <dbReference type="Google" id="ProtNLM"/>
    </source>
</evidence>
<feature type="compositionally biased region" description="Low complexity" evidence="1">
    <location>
        <begin position="370"/>
        <end position="393"/>
    </location>
</feature>
<sequence length="520" mass="56644">MNASYYSDEDGLHKSPLLEAVRVKAIPSPSPPPPFPILNPYICPVTEHTDSTRHSHRASSPGQADQVLLGFMSPDHPDIARTAATEVLDSASQPENDASKQQRHGQQRRNRHSTDGPKIDPGSSDLVSVAQKAIAQASVKRSEIPALQLDMRRVSDPQSPTSPIPMSRARNDSEIGNLISGVAMVNTCNEQRMSPPWKGHFSPGRSPTDGRMLHDGERHDSTMSSRLRSLSIPQAIDYANTLPPFQLPQSPTPSINSPEARNPSLPSFRQLSDIAEAAARNKDADAFVQFLNQQRASISSPSGGAGQSPTSARRTFSISSQVSPTSTWLPSISSHTSPSTMQGDFSPRDPFSQGPQITLNTTTRRPSHPSDTSNLYLLSSSSESFSPTSQPSPNDNLQRLSMDGMRPILPPPHTQGQQQPTSLHSLPSLGLGGAFNCEFPGCTAPPFQTQYLLNSHANVHSQSRPHYCPVPSCPRAEGGKGFKRKNEMIRHGLVHDSPGYVCPFCPDREHKYPRPDNLQR</sequence>